<gene>
    <name evidence="2" type="ORF">PSALAMII_LOCUS6928</name>
</gene>
<dbReference type="PANTHER" id="PTHR21521">
    <property type="entry name" value="AMUN, ISOFORM A"/>
    <property type="match status" value="1"/>
</dbReference>
<sequence>MDNQKTTQSEDESKKDMSTASLTPQGISLGTFHRLLSCYEATVSQVHRRKFTLKLQPKQPKGSKVKSSAPAIETDLNASQEAQVREQTDKFLELDHWRYESLPKTVFERSTDGSTGVEGAYILKDELVSIMDWKMKHGVFRPALMGMIKGIPEKTVKQATSSAFASLPKADPISAPLEAFPKSSLDALTAPLRGVGPATASLILSIGTGVGESESQVPFYSDDVYLWLVLNDLPESADQEVKSSIHRKPSGELIAKYNLNEYRDLWNAVQQLRARLNTDVGDLAPVSLFDIEKVAYVIRNIALSGFVAKDPEVESIESSDTQMPAEKSQDTEPSSKRKLKTEVEGKQAPRRESKRLRK</sequence>
<dbReference type="PANTHER" id="PTHR21521:SF0">
    <property type="entry name" value="AMUN, ISOFORM A"/>
    <property type="match status" value="1"/>
</dbReference>
<protein>
    <submittedName>
        <fullName evidence="2">Uncharacterized protein</fullName>
    </submittedName>
</protein>
<reference evidence="2" key="1">
    <citation type="submission" date="2021-07" db="EMBL/GenBank/DDBJ databases">
        <authorList>
            <person name="Branca A.L. A."/>
        </authorList>
    </citation>
    <scope>NUCLEOTIDE SEQUENCE</scope>
</reference>
<organism evidence="2 3">
    <name type="scientific">Penicillium salamii</name>
    <dbReference type="NCBI Taxonomy" id="1612424"/>
    <lineage>
        <taxon>Eukaryota</taxon>
        <taxon>Fungi</taxon>
        <taxon>Dikarya</taxon>
        <taxon>Ascomycota</taxon>
        <taxon>Pezizomycotina</taxon>
        <taxon>Eurotiomycetes</taxon>
        <taxon>Eurotiomycetidae</taxon>
        <taxon>Eurotiales</taxon>
        <taxon>Aspergillaceae</taxon>
        <taxon>Penicillium</taxon>
    </lineage>
</organism>
<dbReference type="EMBL" id="CAJVPD010000247">
    <property type="protein sequence ID" value="CAG8393545.1"/>
    <property type="molecule type" value="Genomic_DNA"/>
</dbReference>
<accession>A0A9W4JIV8</accession>
<evidence type="ECO:0000313" key="3">
    <source>
        <dbReference type="Proteomes" id="UP001152592"/>
    </source>
</evidence>
<dbReference type="Proteomes" id="UP001152592">
    <property type="component" value="Unassembled WGS sequence"/>
</dbReference>
<feature type="compositionally biased region" description="Basic and acidic residues" evidence="1">
    <location>
        <begin position="327"/>
        <end position="351"/>
    </location>
</feature>
<evidence type="ECO:0000313" key="2">
    <source>
        <dbReference type="EMBL" id="CAG8393545.1"/>
    </source>
</evidence>
<feature type="region of interest" description="Disordered" evidence="1">
    <location>
        <begin position="1"/>
        <end position="23"/>
    </location>
</feature>
<comment type="caution">
    <text evidence="2">The sequence shown here is derived from an EMBL/GenBank/DDBJ whole genome shotgun (WGS) entry which is preliminary data.</text>
</comment>
<dbReference type="OrthoDB" id="9944568at2759"/>
<proteinExistence type="predicted"/>
<name>A0A9W4JIV8_9EURO</name>
<dbReference type="AlphaFoldDB" id="A0A9W4JIV8"/>
<feature type="region of interest" description="Disordered" evidence="1">
    <location>
        <begin position="313"/>
        <end position="358"/>
    </location>
</feature>
<evidence type="ECO:0000256" key="1">
    <source>
        <dbReference type="SAM" id="MobiDB-lite"/>
    </source>
</evidence>